<feature type="transmembrane region" description="Helical" evidence="11">
    <location>
        <begin position="239"/>
        <end position="259"/>
    </location>
</feature>
<dbReference type="PROSITE" id="PS50283">
    <property type="entry name" value="NA_SOLUT_SYMP_3"/>
    <property type="match status" value="1"/>
</dbReference>
<dbReference type="InterPro" id="IPR018212">
    <property type="entry name" value="Na/solute_symporter_CS"/>
</dbReference>
<dbReference type="InterPro" id="IPR011849">
    <property type="entry name" value="Na/pantothenate_symporter"/>
</dbReference>
<evidence type="ECO:0000256" key="9">
    <source>
        <dbReference type="ARBA" id="ARBA00023201"/>
    </source>
</evidence>
<dbReference type="NCBIfam" id="TIGR00813">
    <property type="entry name" value="sss"/>
    <property type="match status" value="1"/>
</dbReference>
<keyword evidence="9" id="KW-0406">Ion transport</keyword>
<feature type="transmembrane region" description="Helical" evidence="11">
    <location>
        <begin position="376"/>
        <end position="394"/>
    </location>
</feature>
<evidence type="ECO:0000256" key="10">
    <source>
        <dbReference type="RuleBase" id="RU362091"/>
    </source>
</evidence>
<accession>A0A9D9GTB7</accession>
<feature type="transmembrane region" description="Helical" evidence="11">
    <location>
        <begin position="280"/>
        <end position="304"/>
    </location>
</feature>
<dbReference type="GO" id="GO:0015293">
    <property type="term" value="F:symporter activity"/>
    <property type="evidence" value="ECO:0007669"/>
    <property type="project" value="UniProtKB-KW"/>
</dbReference>
<dbReference type="GO" id="GO:0005886">
    <property type="term" value="C:plasma membrane"/>
    <property type="evidence" value="ECO:0007669"/>
    <property type="project" value="TreeGrafter"/>
</dbReference>
<feature type="transmembrane region" description="Helical" evidence="11">
    <location>
        <begin position="71"/>
        <end position="96"/>
    </location>
</feature>
<dbReference type="GO" id="GO:0015233">
    <property type="term" value="F:pantothenate transmembrane transporter activity"/>
    <property type="evidence" value="ECO:0007669"/>
    <property type="project" value="InterPro"/>
</dbReference>
<keyword evidence="4" id="KW-1003">Cell membrane</keyword>
<keyword evidence="8 11" id="KW-0472">Membrane</keyword>
<evidence type="ECO:0000256" key="3">
    <source>
        <dbReference type="ARBA" id="ARBA00022448"/>
    </source>
</evidence>
<feature type="transmembrane region" description="Helical" evidence="11">
    <location>
        <begin position="459"/>
        <end position="476"/>
    </location>
</feature>
<dbReference type="Gene3D" id="1.20.1730.10">
    <property type="entry name" value="Sodium/glucose cotransporter"/>
    <property type="match status" value="1"/>
</dbReference>
<proteinExistence type="inferred from homology"/>
<evidence type="ECO:0000256" key="11">
    <source>
        <dbReference type="SAM" id="Phobius"/>
    </source>
</evidence>
<keyword evidence="9" id="KW-0915">Sodium</keyword>
<feature type="transmembrane region" description="Helical" evidence="11">
    <location>
        <begin position="400"/>
        <end position="425"/>
    </location>
</feature>
<organism evidence="12 13">
    <name type="scientific">Candidatus Avisuccinivibrio stercorigallinarum</name>
    <dbReference type="NCBI Taxonomy" id="2840704"/>
    <lineage>
        <taxon>Bacteria</taxon>
        <taxon>Pseudomonadati</taxon>
        <taxon>Pseudomonadota</taxon>
        <taxon>Gammaproteobacteria</taxon>
        <taxon>Aeromonadales</taxon>
        <taxon>Succinivibrionaceae</taxon>
        <taxon>Succinivibrionaceae incertae sedis</taxon>
        <taxon>Candidatus Avisuccinivibrio</taxon>
    </lineage>
</organism>
<keyword evidence="5 11" id="KW-0812">Transmembrane</keyword>
<feature type="transmembrane region" description="Helical" evidence="11">
    <location>
        <begin position="333"/>
        <end position="356"/>
    </location>
</feature>
<dbReference type="Pfam" id="PF00474">
    <property type="entry name" value="SSF"/>
    <property type="match status" value="1"/>
</dbReference>
<evidence type="ECO:0000256" key="4">
    <source>
        <dbReference type="ARBA" id="ARBA00022475"/>
    </source>
</evidence>
<gene>
    <name evidence="12" type="primary">panF</name>
    <name evidence="12" type="ORF">IAB19_05835</name>
</gene>
<comment type="similarity">
    <text evidence="2 10">Belongs to the sodium:solute symporter (SSF) (TC 2.A.21) family.</text>
</comment>
<evidence type="ECO:0000256" key="1">
    <source>
        <dbReference type="ARBA" id="ARBA00004141"/>
    </source>
</evidence>
<comment type="caution">
    <text evidence="12">The sequence shown here is derived from an EMBL/GenBank/DDBJ whole genome shotgun (WGS) entry which is preliminary data.</text>
</comment>
<sequence length="495" mass="52480">MTVFLILLPVAAFLALLLLVGLRANRKVKSADKFQSEYFLGSRSLGGVVLAMTLVATYGSVSTYVSGPGLAWGYGLGWVVFAAPQIITGFLILGVLGKKMAVLSRRTNSLTVIDLIYARFNSRSLCVILSLVLLIFFSATMVGQFVGGAQIFAAITGLDYKIGLIMFAAVTVLYTAGGFRAVVLTDAVCAVLMLTGMFLLGGAILNEGGGLEAVCAKLAVIEPDAEGRSKLFTFNAGGALPLSLLFSAWLLVGFCTIGLPQSMVRCMSYKSTQALHQAMIVATIICGALMIGLTLLGVFARAVVTELPEGGSDAIIPLLIAHSMHPLLSGITIIGPLAATMSTVSSLLIAASSAIVRDLYLQLYGHECEDVKARRFSAWITLFIGVICILLAMYPLDIVVWINLFAFGGLESAFLWPMVLGLFVARMNKEGALASVIAGLGVYIVFSVLKVNIAGFHNIVWGCAAGLVAALAVMWLRPGADRATLEIFFPQKLPD</sequence>
<dbReference type="EMBL" id="JADINH010000125">
    <property type="protein sequence ID" value="MBO8415881.1"/>
    <property type="molecule type" value="Genomic_DNA"/>
</dbReference>
<evidence type="ECO:0000313" key="13">
    <source>
        <dbReference type="Proteomes" id="UP000823631"/>
    </source>
</evidence>
<name>A0A9D9GTB7_9GAMM</name>
<dbReference type="NCBIfam" id="TIGR02119">
    <property type="entry name" value="panF"/>
    <property type="match status" value="1"/>
</dbReference>
<reference evidence="12" key="1">
    <citation type="submission" date="2020-10" db="EMBL/GenBank/DDBJ databases">
        <authorList>
            <person name="Gilroy R."/>
        </authorList>
    </citation>
    <scope>NUCLEOTIDE SEQUENCE</scope>
    <source>
        <strain evidence="12">17213</strain>
    </source>
</reference>
<evidence type="ECO:0000313" key="12">
    <source>
        <dbReference type="EMBL" id="MBO8415881.1"/>
    </source>
</evidence>
<dbReference type="Proteomes" id="UP000823631">
    <property type="component" value="Unassembled WGS sequence"/>
</dbReference>
<evidence type="ECO:0000256" key="5">
    <source>
        <dbReference type="ARBA" id="ARBA00022692"/>
    </source>
</evidence>
<dbReference type="InterPro" id="IPR050277">
    <property type="entry name" value="Sodium:Solute_Symporter"/>
</dbReference>
<dbReference type="PROSITE" id="PS00457">
    <property type="entry name" value="NA_SOLUT_SYMP_2"/>
    <property type="match status" value="1"/>
</dbReference>
<evidence type="ECO:0000256" key="2">
    <source>
        <dbReference type="ARBA" id="ARBA00006434"/>
    </source>
</evidence>
<feature type="transmembrane region" description="Helical" evidence="11">
    <location>
        <begin position="125"/>
        <end position="145"/>
    </location>
</feature>
<dbReference type="PANTHER" id="PTHR48086">
    <property type="entry name" value="SODIUM/PROLINE SYMPORTER-RELATED"/>
    <property type="match status" value="1"/>
</dbReference>
<feature type="transmembrane region" description="Helical" evidence="11">
    <location>
        <begin position="181"/>
        <end position="204"/>
    </location>
</feature>
<feature type="transmembrane region" description="Helical" evidence="11">
    <location>
        <begin position="45"/>
        <end position="65"/>
    </location>
</feature>
<reference evidence="12" key="2">
    <citation type="journal article" date="2021" name="PeerJ">
        <title>Extensive microbial diversity within the chicken gut microbiome revealed by metagenomics and culture.</title>
        <authorList>
            <person name="Gilroy R."/>
            <person name="Ravi A."/>
            <person name="Getino M."/>
            <person name="Pursley I."/>
            <person name="Horton D.L."/>
            <person name="Alikhan N.F."/>
            <person name="Baker D."/>
            <person name="Gharbi K."/>
            <person name="Hall N."/>
            <person name="Watson M."/>
            <person name="Adriaenssens E.M."/>
            <person name="Foster-Nyarko E."/>
            <person name="Jarju S."/>
            <person name="Secka A."/>
            <person name="Antonio M."/>
            <person name="Oren A."/>
            <person name="Chaudhuri R.R."/>
            <person name="La Ragione R."/>
            <person name="Hildebrand F."/>
            <person name="Pallen M.J."/>
        </authorList>
    </citation>
    <scope>NUCLEOTIDE SEQUENCE</scope>
    <source>
        <strain evidence="12">17213</strain>
    </source>
</reference>
<dbReference type="AlphaFoldDB" id="A0A9D9GTB7"/>
<feature type="transmembrane region" description="Helical" evidence="11">
    <location>
        <begin position="151"/>
        <end position="174"/>
    </location>
</feature>
<evidence type="ECO:0000256" key="8">
    <source>
        <dbReference type="ARBA" id="ARBA00023136"/>
    </source>
</evidence>
<dbReference type="InterPro" id="IPR001734">
    <property type="entry name" value="Na/solute_symporter"/>
</dbReference>
<evidence type="ECO:0000256" key="7">
    <source>
        <dbReference type="ARBA" id="ARBA00022989"/>
    </source>
</evidence>
<dbReference type="PANTHER" id="PTHR48086:SF4">
    <property type="entry name" value="SODIUM_PANTOTHENATE SYMPORTER"/>
    <property type="match status" value="1"/>
</dbReference>
<comment type="subcellular location">
    <subcellularLocation>
        <location evidence="1">Membrane</location>
        <topology evidence="1">Multi-pass membrane protein</topology>
    </subcellularLocation>
</comment>
<dbReference type="GO" id="GO:0015081">
    <property type="term" value="F:sodium ion transmembrane transporter activity"/>
    <property type="evidence" value="ECO:0007669"/>
    <property type="project" value="InterPro"/>
</dbReference>
<keyword evidence="6" id="KW-0769">Symport</keyword>
<keyword evidence="9" id="KW-0739">Sodium transport</keyword>
<evidence type="ECO:0000256" key="6">
    <source>
        <dbReference type="ARBA" id="ARBA00022847"/>
    </source>
</evidence>
<feature type="transmembrane region" description="Helical" evidence="11">
    <location>
        <begin position="432"/>
        <end position="453"/>
    </location>
</feature>
<keyword evidence="3" id="KW-0813">Transport</keyword>
<protein>
    <submittedName>
        <fullName evidence="12">Sodium/pantothenate symporter</fullName>
    </submittedName>
</protein>
<keyword evidence="7 11" id="KW-1133">Transmembrane helix</keyword>
<dbReference type="InterPro" id="IPR038377">
    <property type="entry name" value="Na/Glc_symporter_sf"/>
</dbReference>
<dbReference type="GO" id="GO:0036376">
    <property type="term" value="P:sodium ion export across plasma membrane"/>
    <property type="evidence" value="ECO:0007669"/>
    <property type="project" value="InterPro"/>
</dbReference>
<feature type="transmembrane region" description="Helical" evidence="11">
    <location>
        <begin position="6"/>
        <end position="24"/>
    </location>
</feature>